<dbReference type="Gene3D" id="2.40.50.140">
    <property type="entry name" value="Nucleic acid-binding proteins"/>
    <property type="match status" value="1"/>
</dbReference>
<evidence type="ECO:0000313" key="23">
    <source>
        <dbReference type="EMBL" id="MBP2416215.1"/>
    </source>
</evidence>
<dbReference type="PROSITE" id="PS50862">
    <property type="entry name" value="AA_TRNA_LIGASE_II"/>
    <property type="match status" value="1"/>
</dbReference>
<evidence type="ECO:0000256" key="1">
    <source>
        <dbReference type="ARBA" id="ARBA00004651"/>
    </source>
</evidence>
<dbReference type="Pfam" id="PF09924">
    <property type="entry name" value="LPG_synthase_C"/>
    <property type="match status" value="1"/>
</dbReference>
<dbReference type="PRINTS" id="PR00982">
    <property type="entry name" value="TRNASYNTHLYS"/>
</dbReference>
<feature type="binding site" evidence="19">
    <location>
        <position position="1043"/>
    </location>
    <ligand>
        <name>Mg(2+)</name>
        <dbReference type="ChEBI" id="CHEBI:18420"/>
        <label>1</label>
    </ligand>
</feature>
<dbReference type="SUPFAM" id="SSF55681">
    <property type="entry name" value="Class II aaRS and biotin synthetases"/>
    <property type="match status" value="1"/>
</dbReference>
<evidence type="ECO:0000256" key="12">
    <source>
        <dbReference type="ARBA" id="ARBA00023098"/>
    </source>
</evidence>
<evidence type="ECO:0000256" key="15">
    <source>
        <dbReference type="ARBA" id="ARBA00023268"/>
    </source>
</evidence>
<keyword evidence="9 19" id="KW-0547">Nucleotide-binding</keyword>
<evidence type="ECO:0000256" key="21">
    <source>
        <dbReference type="SAM" id="Phobius"/>
    </source>
</evidence>
<feature type="transmembrane region" description="Helical" evidence="21">
    <location>
        <begin position="38"/>
        <end position="56"/>
    </location>
</feature>
<dbReference type="NCBIfam" id="NF001756">
    <property type="entry name" value="PRK00484.1"/>
    <property type="match status" value="1"/>
</dbReference>
<comment type="caution">
    <text evidence="23">The sequence shown here is derived from an EMBL/GenBank/DDBJ whole genome shotgun (WGS) entry which is preliminary data.</text>
</comment>
<dbReference type="CDD" id="cd04322">
    <property type="entry name" value="LysRS_N"/>
    <property type="match status" value="1"/>
</dbReference>
<keyword evidence="15" id="KW-0511">Multifunctional enzyme</keyword>
<feature type="region of interest" description="Disordered" evidence="20">
    <location>
        <begin position="615"/>
        <end position="642"/>
    </location>
</feature>
<evidence type="ECO:0000256" key="11">
    <source>
        <dbReference type="ARBA" id="ARBA00022989"/>
    </source>
</evidence>
<comment type="similarity">
    <text evidence="2">In the N-terminal section; belongs to the LPG synthetase family.</text>
</comment>
<evidence type="ECO:0000256" key="3">
    <source>
        <dbReference type="ARBA" id="ARBA00009968"/>
    </source>
</evidence>
<keyword evidence="13 19" id="KW-0030">Aminoacyl-tRNA synthetase</keyword>
<evidence type="ECO:0000256" key="2">
    <source>
        <dbReference type="ARBA" id="ARBA00005270"/>
    </source>
</evidence>
<feature type="transmembrane region" description="Helical" evidence="21">
    <location>
        <begin position="179"/>
        <end position="203"/>
    </location>
</feature>
<feature type="transmembrane region" description="Helical" evidence="21">
    <location>
        <begin position="138"/>
        <end position="158"/>
    </location>
</feature>
<evidence type="ECO:0000256" key="10">
    <source>
        <dbReference type="ARBA" id="ARBA00022840"/>
    </source>
</evidence>
<dbReference type="EMBL" id="JAGIOB010000001">
    <property type="protein sequence ID" value="MBP2416215.1"/>
    <property type="molecule type" value="Genomic_DNA"/>
</dbReference>
<proteinExistence type="inferred from homology"/>
<evidence type="ECO:0000259" key="22">
    <source>
        <dbReference type="PROSITE" id="PS50862"/>
    </source>
</evidence>
<gene>
    <name evidence="19" type="primary">lysS</name>
    <name evidence="23" type="ORF">JOF54_001137</name>
</gene>
<evidence type="ECO:0000256" key="8">
    <source>
        <dbReference type="ARBA" id="ARBA00022723"/>
    </source>
</evidence>
<keyword evidence="10 19" id="KW-0067">ATP-binding</keyword>
<dbReference type="PANTHER" id="PTHR42918">
    <property type="entry name" value="LYSYL-TRNA SYNTHETASE"/>
    <property type="match status" value="1"/>
</dbReference>
<keyword evidence="7 21" id="KW-0812">Transmembrane</keyword>
<evidence type="ECO:0000256" key="9">
    <source>
        <dbReference type="ARBA" id="ARBA00022741"/>
    </source>
</evidence>
<keyword evidence="6" id="KW-0808">Transferase</keyword>
<keyword evidence="19" id="KW-0963">Cytoplasm</keyword>
<sequence length="1127" mass="121398">MSSTAVVPPVATSGTAPPPGRPGRALRPGRRWTRFPSVVARLLVLGAVVLGLQALAPGVGWTDLLVDVYSTLVLPVDGATVGFAVFLLILAGGLARRKQAAWVVALVLCGLALLGDVVGVVGLVRASAQAGEGTALPLLARFAVNLAVLGWLTACLVLHRREFDARRPPGRVRSALLTLAVGLVATFGVALLLVTVVPSALVAPRGRSAWVLRQLGTLALDSGGSLTGPVLVAPPSWVSTVIGVLAGLSLLAALVVLMRSQRRASLMTDAEEPRVRALVARSGEDSLAYFATRRDRAVVFAPDGRAAVTYRVDLGVCLAAGDPLGPREQWPAAIDAWRSLCATYGWTPAVIGAGEPGATAYARAGLRVLRLGDEAVLQPRDFHLDDKEMRPVRQAVQRLERAGYRTRVRRQREVPAEELAALVGLVEAWRDAETERGFSMALGRLGDPADGDCLVVEALFPDALVDERGAVAGLLSFVPWGTDGFSLDLMRRHPQADNGVTELMVCAVLAAGRELALRRVSLNFAVFRSAFEEGARIGAGPVLRLWRRLLLVASRWWQIESLYRSNVKYRPLWQPRFLCYAETRDIALVGAASGVAEGFIDLPGFLRSRSRPAAVGAGPARSAPAEPPADPAADPSDAGDARRLPEQVRQRMAVRDDLLARGVDPYPPAFRPARSLAELRLGMTTSVAGRVLAVRDLGGVVFLLVQDWSGRAQLMITREAAGPEALAELRRTVGRGDHVGAEGTVVLSRSGEQSLQVTAWLLTSKALRPPPDLRTGVPDPETRVRQRYLDLTVSPAARGRLVARSGAVRAVRDTLHALGYLEVETPVLQTVHGGANARPFRTHINAYDLELYLRIAPELYLKRLMVGGVDRLFEIGRNFRNEGADATHNPEFTMLEAYQAYGDYTTMRAVAQQLVTEAARAVTGHPVVEGTDAAGRHHVVDLLEPWPVVTVHDAVAAAAGTEVTPDTPRADLVALAERLHLDLDARAGRGAVLTELYEHLVERTTGRPTFYTDFPAEVSPLTRPHRRDDRLAERWDLVAFGAEIGTAYSELVDPVLQRRRLTEQSLQAAGGDPEAMELDEDFLVALEHAMPPTGGLGMGLDRLVMLLTGTSIRETITFPLVRPRGRG</sequence>
<name>A0ABS4Z5A1_9ACTN</name>
<dbReference type="NCBIfam" id="NF002821">
    <property type="entry name" value="PRK02983.1"/>
    <property type="match status" value="1"/>
</dbReference>
<evidence type="ECO:0000256" key="19">
    <source>
        <dbReference type="HAMAP-Rule" id="MF_00252"/>
    </source>
</evidence>
<comment type="catalytic activity">
    <reaction evidence="17">
        <text>L-lysyl-tRNA(Lys) + a 1,2-diacyl-sn-glycero-3-phospho-(1'-sn-glycerol) = a 1,2-diacyl-sn-glycero-3-phospho-1'-(3'-O-L-lysyl)-sn-glycerol + tRNA(Lys)</text>
        <dbReference type="Rhea" id="RHEA:10668"/>
        <dbReference type="Rhea" id="RHEA-COMP:9696"/>
        <dbReference type="Rhea" id="RHEA-COMP:9697"/>
        <dbReference type="ChEBI" id="CHEBI:64716"/>
        <dbReference type="ChEBI" id="CHEBI:75792"/>
        <dbReference type="ChEBI" id="CHEBI:78442"/>
        <dbReference type="ChEBI" id="CHEBI:78529"/>
        <dbReference type="EC" id="2.3.2.3"/>
    </reaction>
</comment>
<reference evidence="23 24" key="1">
    <citation type="submission" date="2021-03" db="EMBL/GenBank/DDBJ databases">
        <title>Sequencing the genomes of 1000 actinobacteria strains.</title>
        <authorList>
            <person name="Klenk H.-P."/>
        </authorList>
    </citation>
    <scope>NUCLEOTIDE SEQUENCE [LARGE SCALE GENOMIC DNA]</scope>
    <source>
        <strain evidence="23 24">DSM 12936</strain>
    </source>
</reference>
<dbReference type="InterPro" id="IPR002313">
    <property type="entry name" value="Lys-tRNA-ligase_II"/>
</dbReference>
<dbReference type="HAMAP" id="MF_00252">
    <property type="entry name" value="Lys_tRNA_synth_class2"/>
    <property type="match status" value="1"/>
</dbReference>
<feature type="transmembrane region" description="Helical" evidence="21">
    <location>
        <begin position="102"/>
        <end position="126"/>
    </location>
</feature>
<keyword evidence="19" id="KW-0648">Protein biosynthesis</keyword>
<comment type="catalytic activity">
    <reaction evidence="18 19">
        <text>tRNA(Lys) + L-lysine + ATP = L-lysyl-tRNA(Lys) + AMP + diphosphate</text>
        <dbReference type="Rhea" id="RHEA:20792"/>
        <dbReference type="Rhea" id="RHEA-COMP:9696"/>
        <dbReference type="Rhea" id="RHEA-COMP:9697"/>
        <dbReference type="ChEBI" id="CHEBI:30616"/>
        <dbReference type="ChEBI" id="CHEBI:32551"/>
        <dbReference type="ChEBI" id="CHEBI:33019"/>
        <dbReference type="ChEBI" id="CHEBI:78442"/>
        <dbReference type="ChEBI" id="CHEBI:78529"/>
        <dbReference type="ChEBI" id="CHEBI:456215"/>
        <dbReference type="EC" id="6.1.1.6"/>
    </reaction>
</comment>
<evidence type="ECO:0000256" key="17">
    <source>
        <dbReference type="ARBA" id="ARBA00047540"/>
    </source>
</evidence>
<evidence type="ECO:0000256" key="13">
    <source>
        <dbReference type="ARBA" id="ARBA00023146"/>
    </source>
</evidence>
<keyword evidence="5 19" id="KW-0436">Ligase</keyword>
<dbReference type="Pfam" id="PF00152">
    <property type="entry name" value="tRNA-synt_2"/>
    <property type="match status" value="1"/>
</dbReference>
<keyword evidence="21" id="KW-0472">Membrane</keyword>
<evidence type="ECO:0000256" key="6">
    <source>
        <dbReference type="ARBA" id="ARBA00022679"/>
    </source>
</evidence>
<dbReference type="EC" id="6.1.1.6" evidence="19"/>
<feature type="transmembrane region" description="Helical" evidence="21">
    <location>
        <begin position="237"/>
        <end position="257"/>
    </location>
</feature>
<comment type="cofactor">
    <cofactor evidence="19">
        <name>Mg(2+)</name>
        <dbReference type="ChEBI" id="CHEBI:18420"/>
    </cofactor>
    <text evidence="19">Binds 3 Mg(2+) ions per subunit.</text>
</comment>
<dbReference type="PANTHER" id="PTHR42918:SF15">
    <property type="entry name" value="LYSINE--TRNA LIGASE, CHLOROPLASTIC_MITOCHONDRIAL"/>
    <property type="match status" value="1"/>
</dbReference>
<dbReference type="InterPro" id="IPR044136">
    <property type="entry name" value="Lys-tRNA-ligase_II_N"/>
</dbReference>
<evidence type="ECO:0000256" key="14">
    <source>
        <dbReference type="ARBA" id="ARBA00023251"/>
    </source>
</evidence>
<dbReference type="InterPro" id="IPR004365">
    <property type="entry name" value="NA-bd_OB_tRNA"/>
</dbReference>
<dbReference type="Pfam" id="PF16995">
    <property type="entry name" value="tRNA-synt_2_TM"/>
    <property type="match status" value="1"/>
</dbReference>
<organism evidence="23 24">
    <name type="scientific">Microlunatus capsulatus</name>
    <dbReference type="NCBI Taxonomy" id="99117"/>
    <lineage>
        <taxon>Bacteria</taxon>
        <taxon>Bacillati</taxon>
        <taxon>Actinomycetota</taxon>
        <taxon>Actinomycetes</taxon>
        <taxon>Propionibacteriales</taxon>
        <taxon>Propionibacteriaceae</taxon>
        <taxon>Microlunatus</taxon>
    </lineage>
</organism>
<keyword evidence="12" id="KW-0443">Lipid metabolism</keyword>
<protein>
    <recommendedName>
        <fullName evidence="19">Lysine--tRNA ligase</fullName>
        <ecNumber evidence="19">6.1.1.6</ecNumber>
    </recommendedName>
    <alternativeName>
        <fullName evidence="19">Lysyl-tRNA synthetase</fullName>
        <shortName evidence="19">LysRS</shortName>
    </alternativeName>
</protein>
<dbReference type="InterPro" id="IPR018149">
    <property type="entry name" value="Lys-tRNA-synth_II_C"/>
</dbReference>
<feature type="transmembrane region" description="Helical" evidence="21">
    <location>
        <begin position="68"/>
        <end position="90"/>
    </location>
</feature>
<evidence type="ECO:0000256" key="18">
    <source>
        <dbReference type="ARBA" id="ARBA00048573"/>
    </source>
</evidence>
<feature type="domain" description="Aminoacyl-transfer RNA synthetases class-II family profile" evidence="22">
    <location>
        <begin position="809"/>
        <end position="1123"/>
    </location>
</feature>
<comment type="function">
    <text evidence="16">Catalyzes the production of L-lysyl-tRNA(Lys)transfer and the transfer of a lysyl group from L-lysyl-tRNA(Lys) to membrane-bound phosphatidylglycerol (PG), which produces lysylphosphatidylglycerol (LPG), one of the components of the bacterial membrane with a positive net charge. LPG synthesis contributes to the resistance to cationic antimicrobial peptides (CAMPs) and likely protects M.tuberculosis against the CAMPs produced by competiting microorganisms (bacteriocins). In fact, the modification of anionic phosphatidylglycerol with positively charged L-lysine results in repulsion of the peptides.</text>
</comment>
<feature type="binding site" evidence="19">
    <location>
        <position position="1043"/>
    </location>
    <ligand>
        <name>Mg(2+)</name>
        <dbReference type="ChEBI" id="CHEBI:18420"/>
        <label>2</label>
    </ligand>
</feature>
<dbReference type="SUPFAM" id="SSF50249">
    <property type="entry name" value="Nucleic acid-binding proteins"/>
    <property type="match status" value="1"/>
</dbReference>
<evidence type="ECO:0000313" key="24">
    <source>
        <dbReference type="Proteomes" id="UP000758168"/>
    </source>
</evidence>
<dbReference type="Gene3D" id="3.30.930.10">
    <property type="entry name" value="Bira Bifunctional Protein, Domain 2"/>
    <property type="match status" value="1"/>
</dbReference>
<dbReference type="InterPro" id="IPR031553">
    <property type="entry name" value="tRNA-synt_2_TM"/>
</dbReference>
<accession>A0ABS4Z5A1</accession>
<feature type="binding site" evidence="19">
    <location>
        <position position="1036"/>
    </location>
    <ligand>
        <name>Mg(2+)</name>
        <dbReference type="ChEBI" id="CHEBI:18420"/>
        <label>1</label>
    </ligand>
</feature>
<feature type="region of interest" description="Disordered" evidence="20">
    <location>
        <begin position="1"/>
        <end position="27"/>
    </location>
</feature>
<evidence type="ECO:0000256" key="7">
    <source>
        <dbReference type="ARBA" id="ARBA00022692"/>
    </source>
</evidence>
<comment type="similarity">
    <text evidence="19">Belongs to the class-II aminoacyl-tRNA synthetase family.</text>
</comment>
<dbReference type="InterPro" id="IPR024320">
    <property type="entry name" value="LPG_synthase_C"/>
</dbReference>
<dbReference type="InterPro" id="IPR006195">
    <property type="entry name" value="aa-tRNA-synth_II"/>
</dbReference>
<keyword evidence="14" id="KW-0046">Antibiotic resistance</keyword>
<dbReference type="InterPro" id="IPR004364">
    <property type="entry name" value="Aa-tRNA-synt_II"/>
</dbReference>
<evidence type="ECO:0000256" key="20">
    <source>
        <dbReference type="SAM" id="MobiDB-lite"/>
    </source>
</evidence>
<comment type="subcellular location">
    <subcellularLocation>
        <location evidence="1">Cell membrane</location>
        <topology evidence="1">Multi-pass membrane protein</topology>
    </subcellularLocation>
    <subcellularLocation>
        <location evidence="19">Cytoplasm</location>
    </subcellularLocation>
</comment>
<keyword evidence="24" id="KW-1185">Reference proteome</keyword>
<keyword evidence="4" id="KW-1003">Cell membrane</keyword>
<comment type="similarity">
    <text evidence="3">In the C-terminal section; belongs to the class-II aminoacyl-tRNA synthetase family.</text>
</comment>
<evidence type="ECO:0000256" key="4">
    <source>
        <dbReference type="ARBA" id="ARBA00022475"/>
    </source>
</evidence>
<keyword evidence="8 19" id="KW-0479">Metal-binding</keyword>
<dbReference type="GO" id="GO:0004824">
    <property type="term" value="F:lysine-tRNA ligase activity"/>
    <property type="evidence" value="ECO:0007669"/>
    <property type="project" value="UniProtKB-EC"/>
</dbReference>
<evidence type="ECO:0000256" key="5">
    <source>
        <dbReference type="ARBA" id="ARBA00022598"/>
    </source>
</evidence>
<comment type="subunit">
    <text evidence="19">Homodimer.</text>
</comment>
<keyword evidence="19" id="KW-0460">Magnesium</keyword>
<keyword evidence="11 21" id="KW-1133">Transmembrane helix</keyword>
<dbReference type="InterPro" id="IPR012340">
    <property type="entry name" value="NA-bd_OB-fold"/>
</dbReference>
<dbReference type="InterPro" id="IPR045864">
    <property type="entry name" value="aa-tRNA-synth_II/BPL/LPL"/>
</dbReference>
<evidence type="ECO:0000256" key="16">
    <source>
        <dbReference type="ARBA" id="ARBA00024681"/>
    </source>
</evidence>
<dbReference type="Pfam" id="PF01336">
    <property type="entry name" value="tRNA_anti-codon"/>
    <property type="match status" value="1"/>
</dbReference>
<dbReference type="NCBIfam" id="TIGR00499">
    <property type="entry name" value="lysS_bact"/>
    <property type="match status" value="1"/>
</dbReference>
<dbReference type="Proteomes" id="UP000758168">
    <property type="component" value="Unassembled WGS sequence"/>
</dbReference>